<organism evidence="2 3">
    <name type="scientific">Splendidivirga corallicola</name>
    <dbReference type="NCBI Taxonomy" id="3051826"/>
    <lineage>
        <taxon>Bacteria</taxon>
        <taxon>Pseudomonadati</taxon>
        <taxon>Bacteroidota</taxon>
        <taxon>Cytophagia</taxon>
        <taxon>Cytophagales</taxon>
        <taxon>Splendidivirgaceae</taxon>
        <taxon>Splendidivirga</taxon>
    </lineage>
</organism>
<evidence type="ECO:0000313" key="2">
    <source>
        <dbReference type="EMBL" id="MDN5202913.1"/>
    </source>
</evidence>
<dbReference type="InterPro" id="IPR029464">
    <property type="entry name" value="HSDR_N"/>
</dbReference>
<evidence type="ECO:0000313" key="3">
    <source>
        <dbReference type="Proteomes" id="UP001172082"/>
    </source>
</evidence>
<sequence length="148" mass="17528">MVKLNLPEYDFRITKSGGKLFIFDPLRKKNIVLTPEEWVRQHFIQYLINDLHYAKPLIKIESGLRYNNLPRRSDILVYDRKGQPFLIVECKSFEFKIDQKAFDQISRYNQTLKAPYIVVTNGMQHFCCQISHKDQSFEFLDNIPIAGQ</sequence>
<protein>
    <submittedName>
        <fullName evidence="2">Type I restriction enzyme HsdR N-terminal domain-containing protein</fullName>
    </submittedName>
</protein>
<dbReference type="Gene3D" id="3.90.1570.30">
    <property type="match status" value="1"/>
</dbReference>
<reference evidence="2" key="1">
    <citation type="submission" date="2023-06" db="EMBL/GenBank/DDBJ databases">
        <title>Genomic of Parafulvivirga corallium.</title>
        <authorList>
            <person name="Wang G."/>
        </authorList>
    </citation>
    <scope>NUCLEOTIDE SEQUENCE</scope>
    <source>
        <strain evidence="2">BMA10</strain>
    </source>
</reference>
<gene>
    <name evidence="2" type="ORF">QQ008_16100</name>
</gene>
<keyword evidence="3" id="KW-1185">Reference proteome</keyword>
<proteinExistence type="predicted"/>
<dbReference type="Proteomes" id="UP001172082">
    <property type="component" value="Unassembled WGS sequence"/>
</dbReference>
<dbReference type="RefSeq" id="WP_346752932.1">
    <property type="nucleotide sequence ID" value="NZ_JAUJEA010000005.1"/>
</dbReference>
<evidence type="ECO:0000259" key="1">
    <source>
        <dbReference type="Pfam" id="PF13588"/>
    </source>
</evidence>
<name>A0ABT8KRW0_9BACT</name>
<feature type="domain" description="Type I restriction enzyme R protein N-terminal" evidence="1">
    <location>
        <begin position="35"/>
        <end position="144"/>
    </location>
</feature>
<dbReference type="EMBL" id="JAUJEA010000005">
    <property type="protein sequence ID" value="MDN5202913.1"/>
    <property type="molecule type" value="Genomic_DNA"/>
</dbReference>
<comment type="caution">
    <text evidence="2">The sequence shown here is derived from an EMBL/GenBank/DDBJ whole genome shotgun (WGS) entry which is preliminary data.</text>
</comment>
<dbReference type="Pfam" id="PF13588">
    <property type="entry name" value="HSDR_N_2"/>
    <property type="match status" value="1"/>
</dbReference>
<accession>A0ABT8KRW0</accession>